<feature type="compositionally biased region" description="Gly residues" evidence="1">
    <location>
        <begin position="18"/>
        <end position="27"/>
    </location>
</feature>
<accession>A0A8J3R153</accession>
<dbReference type="Proteomes" id="UP000642748">
    <property type="component" value="Unassembled WGS sequence"/>
</dbReference>
<evidence type="ECO:0000313" key="4">
    <source>
        <dbReference type="Proteomes" id="UP000642748"/>
    </source>
</evidence>
<dbReference type="PANTHER" id="PTHR30543">
    <property type="entry name" value="CHROMATE REDUCTASE"/>
    <property type="match status" value="1"/>
</dbReference>
<keyword evidence="4" id="KW-1185">Reference proteome</keyword>
<dbReference type="InterPro" id="IPR005025">
    <property type="entry name" value="FMN_Rdtase-like_dom"/>
</dbReference>
<gene>
    <name evidence="3" type="ORF">Raf01_78600</name>
</gene>
<reference evidence="3" key="1">
    <citation type="submission" date="2021-01" db="EMBL/GenBank/DDBJ databases">
        <title>Whole genome shotgun sequence of Rugosimonospora africana NBRC 104875.</title>
        <authorList>
            <person name="Komaki H."/>
            <person name="Tamura T."/>
        </authorList>
    </citation>
    <scope>NUCLEOTIDE SEQUENCE</scope>
    <source>
        <strain evidence="3">NBRC 104875</strain>
    </source>
</reference>
<dbReference type="Gene3D" id="3.40.50.360">
    <property type="match status" value="1"/>
</dbReference>
<dbReference type="EMBL" id="BONZ01000084">
    <property type="protein sequence ID" value="GIH19688.1"/>
    <property type="molecule type" value="Genomic_DNA"/>
</dbReference>
<feature type="region of interest" description="Disordered" evidence="1">
    <location>
        <begin position="1"/>
        <end position="27"/>
    </location>
</feature>
<dbReference type="AlphaFoldDB" id="A0A8J3R153"/>
<proteinExistence type="predicted"/>
<sequence>MKSPNGVPTRRAYAPIGAPGGAQGGPAGASLKPVWLATGGRRTVHDMDDKSKLTIIIGSVREGRFGPVVAAWVADHARAHGGFEVDVVDLADADIPLSLPAVSPKFAGDDYPRPEGMKELTRKLTDADAFVIVTPEYNHSYPASLKALIDWHFTQWTAKPVAFVSYGGAAGGRHAVLHLENVLTELHAVTIRDGLAFSNYFTAWQDGAPIDGAAAGYAKTLLEQLSWWASALRSARAAAPYPG</sequence>
<evidence type="ECO:0000313" key="3">
    <source>
        <dbReference type="EMBL" id="GIH19688.1"/>
    </source>
</evidence>
<evidence type="ECO:0000259" key="2">
    <source>
        <dbReference type="Pfam" id="PF03358"/>
    </source>
</evidence>
<comment type="caution">
    <text evidence="3">The sequence shown here is derived from an EMBL/GenBank/DDBJ whole genome shotgun (WGS) entry which is preliminary data.</text>
</comment>
<evidence type="ECO:0000256" key="1">
    <source>
        <dbReference type="SAM" id="MobiDB-lite"/>
    </source>
</evidence>
<dbReference type="GO" id="GO:0005829">
    <property type="term" value="C:cytosol"/>
    <property type="evidence" value="ECO:0007669"/>
    <property type="project" value="TreeGrafter"/>
</dbReference>
<dbReference type="Pfam" id="PF03358">
    <property type="entry name" value="FMN_red"/>
    <property type="match status" value="1"/>
</dbReference>
<dbReference type="GO" id="GO:0010181">
    <property type="term" value="F:FMN binding"/>
    <property type="evidence" value="ECO:0007669"/>
    <property type="project" value="TreeGrafter"/>
</dbReference>
<dbReference type="SUPFAM" id="SSF52218">
    <property type="entry name" value="Flavoproteins"/>
    <property type="match status" value="1"/>
</dbReference>
<dbReference type="PANTHER" id="PTHR30543:SF21">
    <property type="entry name" value="NAD(P)H-DEPENDENT FMN REDUCTASE LOT6"/>
    <property type="match status" value="1"/>
</dbReference>
<dbReference type="GO" id="GO:0016491">
    <property type="term" value="F:oxidoreductase activity"/>
    <property type="evidence" value="ECO:0007669"/>
    <property type="project" value="InterPro"/>
</dbReference>
<feature type="domain" description="NADPH-dependent FMN reductase-like" evidence="2">
    <location>
        <begin position="52"/>
        <end position="200"/>
    </location>
</feature>
<name>A0A8J3R153_9ACTN</name>
<dbReference type="InterPro" id="IPR050712">
    <property type="entry name" value="NAD(P)H-dep_reductase"/>
</dbReference>
<dbReference type="InterPro" id="IPR029039">
    <property type="entry name" value="Flavoprotein-like_sf"/>
</dbReference>
<organism evidence="3 4">
    <name type="scientific">Rugosimonospora africana</name>
    <dbReference type="NCBI Taxonomy" id="556532"/>
    <lineage>
        <taxon>Bacteria</taxon>
        <taxon>Bacillati</taxon>
        <taxon>Actinomycetota</taxon>
        <taxon>Actinomycetes</taxon>
        <taxon>Micromonosporales</taxon>
        <taxon>Micromonosporaceae</taxon>
        <taxon>Rugosimonospora</taxon>
    </lineage>
</organism>
<protein>
    <submittedName>
        <fullName evidence="3">FMN reductase</fullName>
    </submittedName>
</protein>